<dbReference type="PANTHER" id="PTHR11216:SF170">
    <property type="entry name" value="DYNAMIN ASSOCIATED PROTEIN 160, ISOFORM D"/>
    <property type="match status" value="1"/>
</dbReference>
<feature type="domain" description="EF-hand" evidence="15">
    <location>
        <begin position="339"/>
        <end position="374"/>
    </location>
</feature>
<dbReference type="SMART" id="SM00027">
    <property type="entry name" value="EH"/>
    <property type="match status" value="3"/>
</dbReference>
<evidence type="ECO:0000259" key="15">
    <source>
        <dbReference type="PROSITE" id="PS50222"/>
    </source>
</evidence>
<keyword evidence="17" id="KW-1185">Reference proteome</keyword>
<feature type="compositionally biased region" description="Polar residues" evidence="12">
    <location>
        <begin position="786"/>
        <end position="800"/>
    </location>
</feature>
<comment type="subunit">
    <text evidence="4">Component of the PAN1 actin cytoskeleton-regulatory complex.</text>
</comment>
<evidence type="ECO:0000256" key="3">
    <source>
        <dbReference type="ARBA" id="ARBA00004413"/>
    </source>
</evidence>
<keyword evidence="10" id="KW-0206">Cytoskeleton</keyword>
<dbReference type="EMBL" id="ML995855">
    <property type="protein sequence ID" value="KAF2767515.1"/>
    <property type="molecule type" value="Genomic_DNA"/>
</dbReference>
<feature type="region of interest" description="Disordered" evidence="12">
    <location>
        <begin position="702"/>
        <end position="751"/>
    </location>
</feature>
<reference evidence="16" key="1">
    <citation type="journal article" date="2020" name="Stud. Mycol.">
        <title>101 Dothideomycetes genomes: a test case for predicting lifestyles and emergence of pathogens.</title>
        <authorList>
            <person name="Haridas S."/>
            <person name="Albert R."/>
            <person name="Binder M."/>
            <person name="Bloem J."/>
            <person name="Labutti K."/>
            <person name="Salamov A."/>
            <person name="Andreopoulos B."/>
            <person name="Baker S."/>
            <person name="Barry K."/>
            <person name="Bills G."/>
            <person name="Bluhm B."/>
            <person name="Cannon C."/>
            <person name="Castanera R."/>
            <person name="Culley D."/>
            <person name="Daum C."/>
            <person name="Ezra D."/>
            <person name="Gonzalez J."/>
            <person name="Henrissat B."/>
            <person name="Kuo A."/>
            <person name="Liang C."/>
            <person name="Lipzen A."/>
            <person name="Lutzoni F."/>
            <person name="Magnuson J."/>
            <person name="Mondo S."/>
            <person name="Nolan M."/>
            <person name="Ohm R."/>
            <person name="Pangilinan J."/>
            <person name="Park H.-J."/>
            <person name="Ramirez L."/>
            <person name="Alfaro M."/>
            <person name="Sun H."/>
            <person name="Tritt A."/>
            <person name="Yoshinaga Y."/>
            <person name="Zwiers L.-H."/>
            <person name="Turgeon B."/>
            <person name="Goodwin S."/>
            <person name="Spatafora J."/>
            <person name="Crous P."/>
            <person name="Grigoriev I."/>
        </authorList>
    </citation>
    <scope>NUCLEOTIDE SEQUENCE</scope>
    <source>
        <strain evidence="16">CBS 116005</strain>
    </source>
</reference>
<dbReference type="OrthoDB" id="524326at2759"/>
<dbReference type="CDD" id="cd14270">
    <property type="entry name" value="UBA"/>
    <property type="match status" value="1"/>
</dbReference>
<evidence type="ECO:0000256" key="8">
    <source>
        <dbReference type="ARBA" id="ARBA00023054"/>
    </source>
</evidence>
<feature type="compositionally biased region" description="Polar residues" evidence="12">
    <location>
        <begin position="1133"/>
        <end position="1151"/>
    </location>
</feature>
<feature type="domain" description="EH" evidence="14">
    <location>
        <begin position="153"/>
        <end position="243"/>
    </location>
</feature>
<evidence type="ECO:0000259" key="13">
    <source>
        <dbReference type="PROSITE" id="PS50030"/>
    </source>
</evidence>
<evidence type="ECO:0000313" key="16">
    <source>
        <dbReference type="EMBL" id="KAF2767515.1"/>
    </source>
</evidence>
<dbReference type="SUPFAM" id="SSF46934">
    <property type="entry name" value="UBA-like"/>
    <property type="match status" value="1"/>
</dbReference>
<feature type="domain" description="UBA" evidence="13">
    <location>
        <begin position="1429"/>
        <end position="1469"/>
    </location>
</feature>
<evidence type="ECO:0000256" key="1">
    <source>
        <dbReference type="ARBA" id="ARBA00004125"/>
    </source>
</evidence>
<dbReference type="GO" id="GO:0030479">
    <property type="term" value="C:actin cortical patch"/>
    <property type="evidence" value="ECO:0007669"/>
    <property type="project" value="UniProtKB-SubCell"/>
</dbReference>
<dbReference type="SMART" id="SM00054">
    <property type="entry name" value="EFh"/>
    <property type="match status" value="3"/>
</dbReference>
<feature type="domain" description="EH" evidence="14">
    <location>
        <begin position="306"/>
        <end position="397"/>
    </location>
</feature>
<evidence type="ECO:0000256" key="5">
    <source>
        <dbReference type="ARBA" id="ARBA00022583"/>
    </source>
</evidence>
<feature type="compositionally biased region" description="Polar residues" evidence="12">
    <location>
        <begin position="1322"/>
        <end position="1331"/>
    </location>
</feature>
<feature type="compositionally biased region" description="Basic and acidic residues" evidence="12">
    <location>
        <begin position="713"/>
        <end position="737"/>
    </location>
</feature>
<dbReference type="GO" id="GO:0005509">
    <property type="term" value="F:calcium ion binding"/>
    <property type="evidence" value="ECO:0007669"/>
    <property type="project" value="InterPro"/>
</dbReference>
<dbReference type="CDD" id="cd00052">
    <property type="entry name" value="EH"/>
    <property type="match status" value="3"/>
</dbReference>
<dbReference type="PROSITE" id="PS50030">
    <property type="entry name" value="UBA"/>
    <property type="match status" value="1"/>
</dbReference>
<dbReference type="GO" id="GO:0005886">
    <property type="term" value="C:plasma membrane"/>
    <property type="evidence" value="ECO:0007669"/>
    <property type="project" value="UniProtKB-SubCell"/>
</dbReference>
<comment type="function">
    <text evidence="11">Component of the PAN1 actin cytoskeleton-regulatory complex required for the internalization of endosomes during actin-coupled endocytosis. The complex links the site of endocytosis to the cell membrane-associated actin cytoskeleton. Mediates uptake of external molecules and vacuolar degradation of plasma membrane proteins. Plays a role in the proper organization of the cell membrane-associated actin cytoskeleton and promotes its destabilization.</text>
</comment>
<dbReference type="Pfam" id="PF12763">
    <property type="entry name" value="EH"/>
    <property type="match status" value="3"/>
</dbReference>
<evidence type="ECO:0000256" key="10">
    <source>
        <dbReference type="ARBA" id="ARBA00023212"/>
    </source>
</evidence>
<dbReference type="Proteomes" id="UP000799436">
    <property type="component" value="Unassembled WGS sequence"/>
</dbReference>
<evidence type="ECO:0000259" key="14">
    <source>
        <dbReference type="PROSITE" id="PS50031"/>
    </source>
</evidence>
<evidence type="ECO:0008006" key="18">
    <source>
        <dbReference type="Google" id="ProtNLM"/>
    </source>
</evidence>
<evidence type="ECO:0000313" key="17">
    <source>
        <dbReference type="Proteomes" id="UP000799436"/>
    </source>
</evidence>
<dbReference type="Gene3D" id="1.10.8.10">
    <property type="entry name" value="DNA helicase RuvA subunit, C-terminal domain"/>
    <property type="match status" value="1"/>
</dbReference>
<dbReference type="SMART" id="SM00165">
    <property type="entry name" value="UBA"/>
    <property type="match status" value="1"/>
</dbReference>
<dbReference type="Gene3D" id="1.10.238.10">
    <property type="entry name" value="EF-hand"/>
    <property type="match status" value="3"/>
</dbReference>
<evidence type="ECO:0000256" key="11">
    <source>
        <dbReference type="ARBA" id="ARBA00025194"/>
    </source>
</evidence>
<dbReference type="GO" id="GO:0010008">
    <property type="term" value="C:endosome membrane"/>
    <property type="evidence" value="ECO:0007669"/>
    <property type="project" value="UniProtKB-SubCell"/>
</dbReference>
<dbReference type="GO" id="GO:0006897">
    <property type="term" value="P:endocytosis"/>
    <property type="evidence" value="ECO:0007669"/>
    <property type="project" value="UniProtKB-KW"/>
</dbReference>
<dbReference type="PROSITE" id="PS50031">
    <property type="entry name" value="EH"/>
    <property type="match status" value="3"/>
</dbReference>
<keyword evidence="6" id="KW-0967">Endosome</keyword>
<dbReference type="PROSITE" id="PS50222">
    <property type="entry name" value="EF_HAND_2"/>
    <property type="match status" value="2"/>
</dbReference>
<feature type="compositionally biased region" description="Low complexity" evidence="12">
    <location>
        <begin position="470"/>
        <end position="486"/>
    </location>
</feature>
<evidence type="ECO:0000256" key="6">
    <source>
        <dbReference type="ARBA" id="ARBA00022753"/>
    </source>
</evidence>
<feature type="compositionally biased region" description="Polar residues" evidence="12">
    <location>
        <begin position="449"/>
        <end position="461"/>
    </location>
</feature>
<feature type="compositionally biased region" description="Polar residues" evidence="12">
    <location>
        <begin position="875"/>
        <end position="884"/>
    </location>
</feature>
<evidence type="ECO:0000256" key="4">
    <source>
        <dbReference type="ARBA" id="ARBA00011159"/>
    </source>
</evidence>
<evidence type="ECO:0000256" key="12">
    <source>
        <dbReference type="SAM" id="MobiDB-lite"/>
    </source>
</evidence>
<keyword evidence="5" id="KW-0254">Endocytosis</keyword>
<comment type="subcellular location">
    <subcellularLocation>
        <location evidence="3">Cell membrane</location>
        <topology evidence="3">Peripheral membrane protein</topology>
        <orientation evidence="3">Cytoplasmic side</orientation>
    </subcellularLocation>
    <subcellularLocation>
        <location evidence="2">Cytoplasm</location>
        <location evidence="2">Cytoskeleton</location>
        <location evidence="2">Actin patch</location>
    </subcellularLocation>
    <subcellularLocation>
        <location evidence="1">Endosome membrane</location>
        <topology evidence="1">Peripheral membrane protein</topology>
        <orientation evidence="1">Cytoplasmic side</orientation>
    </subcellularLocation>
</comment>
<dbReference type="PROSITE" id="PS00018">
    <property type="entry name" value="EF_HAND_1"/>
    <property type="match status" value="1"/>
</dbReference>
<name>A0A6G1L3V6_9PEZI</name>
<feature type="compositionally biased region" description="Pro residues" evidence="12">
    <location>
        <begin position="378"/>
        <end position="391"/>
    </location>
</feature>
<organism evidence="16 17">
    <name type="scientific">Teratosphaeria nubilosa</name>
    <dbReference type="NCBI Taxonomy" id="161662"/>
    <lineage>
        <taxon>Eukaryota</taxon>
        <taxon>Fungi</taxon>
        <taxon>Dikarya</taxon>
        <taxon>Ascomycota</taxon>
        <taxon>Pezizomycotina</taxon>
        <taxon>Dothideomycetes</taxon>
        <taxon>Dothideomycetidae</taxon>
        <taxon>Mycosphaerellales</taxon>
        <taxon>Teratosphaeriaceae</taxon>
        <taxon>Teratosphaeria</taxon>
    </lineage>
</organism>
<evidence type="ECO:0000256" key="7">
    <source>
        <dbReference type="ARBA" id="ARBA00022837"/>
    </source>
</evidence>
<feature type="compositionally biased region" description="Low complexity" evidence="12">
    <location>
        <begin position="861"/>
        <end position="872"/>
    </location>
</feature>
<proteinExistence type="predicted"/>
<feature type="region of interest" description="Disordered" evidence="12">
    <location>
        <begin position="776"/>
        <end position="1331"/>
    </location>
</feature>
<dbReference type="GO" id="GO:0016197">
    <property type="term" value="P:endosomal transport"/>
    <property type="evidence" value="ECO:0007669"/>
    <property type="project" value="TreeGrafter"/>
</dbReference>
<dbReference type="PANTHER" id="PTHR11216">
    <property type="entry name" value="EH DOMAIN"/>
    <property type="match status" value="1"/>
</dbReference>
<feature type="compositionally biased region" description="Polar residues" evidence="12">
    <location>
        <begin position="808"/>
        <end position="823"/>
    </location>
</feature>
<keyword evidence="10" id="KW-0963">Cytoplasm</keyword>
<dbReference type="InterPro" id="IPR009060">
    <property type="entry name" value="UBA-like_sf"/>
</dbReference>
<dbReference type="InterPro" id="IPR015940">
    <property type="entry name" value="UBA"/>
</dbReference>
<keyword evidence="7" id="KW-0106">Calcium</keyword>
<feature type="compositionally biased region" description="Polar residues" evidence="12">
    <location>
        <begin position="844"/>
        <end position="857"/>
    </location>
</feature>
<dbReference type="InterPro" id="IPR018247">
    <property type="entry name" value="EF_Hand_1_Ca_BS"/>
</dbReference>
<accession>A0A6G1L3V6</accession>
<feature type="region of interest" description="Disordered" evidence="12">
    <location>
        <begin position="505"/>
        <end position="560"/>
    </location>
</feature>
<keyword evidence="8" id="KW-0175">Coiled coil</keyword>
<evidence type="ECO:0000256" key="2">
    <source>
        <dbReference type="ARBA" id="ARBA00004134"/>
    </source>
</evidence>
<feature type="compositionally biased region" description="Low complexity" evidence="12">
    <location>
        <begin position="1400"/>
        <end position="1425"/>
    </location>
</feature>
<feature type="region of interest" description="Disordered" evidence="12">
    <location>
        <begin position="238"/>
        <end position="294"/>
    </location>
</feature>
<dbReference type="InterPro" id="IPR002048">
    <property type="entry name" value="EF_hand_dom"/>
</dbReference>
<protein>
    <recommendedName>
        <fullName evidence="18">EF-hand</fullName>
    </recommendedName>
</protein>
<feature type="domain" description="EF-hand" evidence="15">
    <location>
        <begin position="185"/>
        <end position="220"/>
    </location>
</feature>
<feature type="compositionally biased region" description="Basic and acidic residues" evidence="12">
    <location>
        <begin position="1281"/>
        <end position="1298"/>
    </location>
</feature>
<evidence type="ECO:0000256" key="9">
    <source>
        <dbReference type="ARBA" id="ARBA00023203"/>
    </source>
</evidence>
<feature type="region of interest" description="Disordered" evidence="12">
    <location>
        <begin position="1374"/>
        <end position="1436"/>
    </location>
</feature>
<dbReference type="InterPro" id="IPR000261">
    <property type="entry name" value="EH_dom"/>
</dbReference>
<feature type="compositionally biased region" description="Low complexity" evidence="12">
    <location>
        <begin position="1246"/>
        <end position="1267"/>
    </location>
</feature>
<keyword evidence="9" id="KW-0009">Actin-binding</keyword>
<gene>
    <name evidence="16" type="ORF">EJ03DRAFT_147005</name>
</gene>
<dbReference type="SUPFAM" id="SSF47473">
    <property type="entry name" value="EF-hand"/>
    <property type="match status" value="3"/>
</dbReference>
<dbReference type="GO" id="GO:0003779">
    <property type="term" value="F:actin binding"/>
    <property type="evidence" value="ECO:0007669"/>
    <property type="project" value="UniProtKB-KW"/>
</dbReference>
<feature type="domain" description="EH" evidence="14">
    <location>
        <begin position="21"/>
        <end position="107"/>
    </location>
</feature>
<feature type="region of interest" description="Disordered" evidence="12">
    <location>
        <begin position="377"/>
        <end position="419"/>
    </location>
</feature>
<feature type="compositionally biased region" description="Polar residues" evidence="12">
    <location>
        <begin position="1215"/>
        <end position="1234"/>
    </location>
</feature>
<dbReference type="InterPro" id="IPR011992">
    <property type="entry name" value="EF-hand-dom_pair"/>
</dbReference>
<feature type="region of interest" description="Disordered" evidence="12">
    <location>
        <begin position="449"/>
        <end position="486"/>
    </location>
</feature>
<sequence>MADSNLNDLSSQGILNLTEQEKRAYSFLFQQADSDQLGVVTGERAVSFFERTKVSPNVLGEIWQIADTENRGLLTKPGFCMVLRLIGHYQAGREPSAELAFKPAPIPKFEGLQIPGANVVPVSPTAGGFPANALQPQLSGQGPIRVPPLDAQKAQQYSGLFERSGAQGGMLDGVTAKSIFERAGLPNEVLGKIWSLADREQRGALDQTEFIVAMHLLTSMKTRAMTALPNTLPPGLHEAAARRGVPPSRQASGQVPPAVAPRQFAGGPIGVPPRTQSPLARAPGYGTSPSASAQPAGVPWLITLQEKAKYDQFFASIDTQGRGILTGEQAVSFFSDSRLPEETLAQIWDLADINSEGQLNKDEFAVAMYLIRQQRAPKPSPLPAFLPPALMPPSMRQQQQSTQSTAPAFDNANNTHNLSKSAADDLFGLDEPSQPTQPAIQPQASGFQAPLQAQTTGQSANRDPFGGSVPASPSSPQRFQPAPQQAQQNTMFKPFMPTSAFGASLAQQHTGGSATSSQRGFQPQQPAQSSHLQQASTSEDLLGDNDTNVAESSRMTNETTELANMSNQIGNLRNQMESTQANKTRTQADLTATNQQRHAMEQRLQQFRAQYEQEVRTVKELETQLAASRESTKKFSQELAMIEGTHQDLQTQHTTIAQQLQADQAENANLKLRLNQINAEVTRLKPEIEKMKLDARQQKGLVSIGKKQLATAEGERERLQSEKVDLEREAAEREEAARNLSQQQSNHHGRDAAIGAGAGAAAGAAAFGGYEAMRDRQGSGYASPAAGSNVTSPSGLSSMNPFFRKPSDQTAMSTPATQSSGPTPSAFDQLFGPSAAFLPGGQAASRSGTPPATSFTGRNLPAPVGGAAAGIGMTDSVQSMSSVGEPTPSATPPMSEQAKDSPTTAIDAPPPPPEDRQFTPSQLPVGGIPNRMREDSEVGSTQVVPLASRMDDAEMSGGIGAGGLDTQTPEPPMPGALDAQTGSEHEEVPGAFPSEEPQPSTSAQEDQEESAAPATQRSVNDDFDAAFAGFGEGEKVKEGTNEEDDPFAPRATQQHSRGFSSEFPPIRNIEPDDDDDSSVEGAMHPGFHDDFTAVSRSPYAPAKATTHVERAAAEPGAYADESNGASARPVAPGSSSTRSGLPTIAQQTSPPSYEESDQVSHGGHGERAESNSFPREYGGLLPAREDPTSSATNIDSSEQDVVAKENERPSGPGDLQQQPTGNSVSSTAQPSSTAEVFHDAYSRPLSSATDLTSSATAASSTQSSAPARNAFDEFDDFDDLAEAKEADRTDFDFSHGAEEGFNPAFDSPTASTISPSYRAMDSSHSSNGFGFHPSQSTISAFGGASNPTVQSTQNAQHDWDAIFSGLDNGKAVDTSLGSGSAATGDDPWGAPPATSAADRTPTAASPVASRAAPAAAAQSVGRAVTPGTEHDDPILKRLTGMGYPRQDALNALEMFDYDINKAVDHLTEGTFG</sequence>